<sequence length="63" mass="7484">MNLEELKTTILNLDHQQQKQLMMEILPQMLPQFCTDDACLDLIRKFSNDESIKSYREQHMDGI</sequence>
<dbReference type="OrthoDB" id="5432683at2"/>
<accession>A0A1H0LKP5</accession>
<dbReference type="AlphaFoldDB" id="A0A1H0LKP5"/>
<proteinExistence type="predicted"/>
<evidence type="ECO:0000313" key="1">
    <source>
        <dbReference type="EMBL" id="SDO68561.1"/>
    </source>
</evidence>
<name>A0A1H0LKP5_9BACT</name>
<dbReference type="RefSeq" id="WP_092220057.1">
    <property type="nucleotide sequence ID" value="NZ_FNJI01000004.1"/>
</dbReference>
<dbReference type="EMBL" id="FNJI01000004">
    <property type="protein sequence ID" value="SDO68561.1"/>
    <property type="molecule type" value="Genomic_DNA"/>
</dbReference>
<evidence type="ECO:0000313" key="2">
    <source>
        <dbReference type="Proteomes" id="UP000199073"/>
    </source>
</evidence>
<gene>
    <name evidence="1" type="ORF">SAMN05660330_00832</name>
</gene>
<dbReference type="Proteomes" id="UP000199073">
    <property type="component" value="Unassembled WGS sequence"/>
</dbReference>
<keyword evidence="2" id="KW-1185">Reference proteome</keyword>
<reference evidence="1 2" key="1">
    <citation type="submission" date="2016-10" db="EMBL/GenBank/DDBJ databases">
        <authorList>
            <person name="de Groot N.N."/>
        </authorList>
    </citation>
    <scope>NUCLEOTIDE SEQUENCE [LARGE SCALE GENOMIC DNA]</scope>
    <source>
        <strain evidence="1 2">DSM 12130</strain>
    </source>
</reference>
<protein>
    <submittedName>
        <fullName evidence="1">Uncharacterized protein</fullName>
    </submittedName>
</protein>
<organism evidence="1 2">
    <name type="scientific">Desulforhopalus singaporensis</name>
    <dbReference type="NCBI Taxonomy" id="91360"/>
    <lineage>
        <taxon>Bacteria</taxon>
        <taxon>Pseudomonadati</taxon>
        <taxon>Thermodesulfobacteriota</taxon>
        <taxon>Desulfobulbia</taxon>
        <taxon>Desulfobulbales</taxon>
        <taxon>Desulfocapsaceae</taxon>
        <taxon>Desulforhopalus</taxon>
    </lineage>
</organism>